<dbReference type="OrthoDB" id="6612236at2759"/>
<dbReference type="RefSeq" id="XP_025424725.1">
    <property type="nucleotide sequence ID" value="XM_025568940.1"/>
</dbReference>
<organism evidence="2">
    <name type="scientific">Sipha flava</name>
    <name type="common">yellow sugarcane aphid</name>
    <dbReference type="NCBI Taxonomy" id="143950"/>
    <lineage>
        <taxon>Eukaryota</taxon>
        <taxon>Metazoa</taxon>
        <taxon>Ecdysozoa</taxon>
        <taxon>Arthropoda</taxon>
        <taxon>Hexapoda</taxon>
        <taxon>Insecta</taxon>
        <taxon>Pterygota</taxon>
        <taxon>Neoptera</taxon>
        <taxon>Paraneoptera</taxon>
        <taxon>Hemiptera</taxon>
        <taxon>Sternorrhyncha</taxon>
        <taxon>Aphidomorpha</taxon>
        <taxon>Aphidoidea</taxon>
        <taxon>Aphididae</taxon>
        <taxon>Sipha</taxon>
    </lineage>
</organism>
<sequence>MQVLLHLAVILAALFIFVSAQRPFYASGNSYPSVLPQYLESNSEVDNRFNGNDNSYAAFEKDPKYNVDKDLVEIVKTYPRDKQPYWYINAEQLNRFKGRPQQNVRKLRSISSKLVFH</sequence>
<dbReference type="GeneID" id="112693744"/>
<feature type="signal peptide" evidence="1">
    <location>
        <begin position="1"/>
        <end position="20"/>
    </location>
</feature>
<evidence type="ECO:0000313" key="4">
    <source>
        <dbReference type="RefSeq" id="XP_025424725.1"/>
    </source>
</evidence>
<proteinExistence type="predicted"/>
<gene>
    <name evidence="4" type="primary">LOC112693744</name>
    <name evidence="2" type="ORF">g.152920</name>
</gene>
<feature type="chain" id="PRO_5044579410" evidence="1">
    <location>
        <begin position="21"/>
        <end position="117"/>
    </location>
</feature>
<dbReference type="EMBL" id="GGMS01017047">
    <property type="protein sequence ID" value="MBY86250.1"/>
    <property type="molecule type" value="Transcribed_RNA"/>
</dbReference>
<accession>A0A2S2R997</accession>
<evidence type="ECO:0000313" key="3">
    <source>
        <dbReference type="Proteomes" id="UP000694846"/>
    </source>
</evidence>
<evidence type="ECO:0000256" key="1">
    <source>
        <dbReference type="SAM" id="SignalP"/>
    </source>
</evidence>
<protein>
    <submittedName>
        <fullName evidence="4">Uncharacterized protein LOC112693744</fullName>
    </submittedName>
</protein>
<name>A0A2S2R997_9HEMI</name>
<dbReference type="AlphaFoldDB" id="A0A2S2R997"/>
<evidence type="ECO:0000313" key="2">
    <source>
        <dbReference type="EMBL" id="MBY86250.1"/>
    </source>
</evidence>
<reference evidence="4" key="2">
    <citation type="submission" date="2025-04" db="UniProtKB">
        <authorList>
            <consortium name="RefSeq"/>
        </authorList>
    </citation>
    <scope>IDENTIFICATION</scope>
    <source>
        <tissue evidence="4">Whole body</tissue>
    </source>
</reference>
<reference evidence="2" key="1">
    <citation type="submission" date="2018-04" db="EMBL/GenBank/DDBJ databases">
        <title>Transcriptome assembly of Sipha flava.</title>
        <authorList>
            <person name="Scully E.D."/>
            <person name="Geib S.M."/>
            <person name="Palmer N.A."/>
            <person name="Koch K."/>
            <person name="Bradshaw J."/>
            <person name="Heng-Moss T."/>
            <person name="Sarath G."/>
        </authorList>
    </citation>
    <scope>NUCLEOTIDE SEQUENCE</scope>
</reference>
<keyword evidence="3" id="KW-1185">Reference proteome</keyword>
<dbReference type="Proteomes" id="UP000694846">
    <property type="component" value="Unplaced"/>
</dbReference>
<keyword evidence="1" id="KW-0732">Signal</keyword>